<dbReference type="AlphaFoldDB" id="A0AAU9PLX1"/>
<keyword evidence="5" id="KW-0539">Nucleus</keyword>
<proteinExistence type="inferred from homology"/>
<evidence type="ECO:0000259" key="6">
    <source>
        <dbReference type="SMART" id="SM01027"/>
    </source>
</evidence>
<accession>A0AAU9PLX1</accession>
<dbReference type="GO" id="GO:0005737">
    <property type="term" value="C:cytoplasm"/>
    <property type="evidence" value="ECO:0007669"/>
    <property type="project" value="UniProtKB-SubCell"/>
</dbReference>
<comment type="subcellular location">
    <subcellularLocation>
        <location evidence="2">Cytoplasm</location>
    </subcellularLocation>
    <subcellularLocation>
        <location evidence="1">Nucleus</location>
    </subcellularLocation>
</comment>
<evidence type="ECO:0000256" key="5">
    <source>
        <dbReference type="ARBA" id="ARBA00023242"/>
    </source>
</evidence>
<reference evidence="7 8" key="1">
    <citation type="submission" date="2022-01" db="EMBL/GenBank/DDBJ databases">
        <authorList>
            <person name="Xiong W."/>
            <person name="Schranz E."/>
        </authorList>
    </citation>
    <scope>NUCLEOTIDE SEQUENCE [LARGE SCALE GENOMIC DNA]</scope>
</reference>
<dbReference type="InterPro" id="IPR027074">
    <property type="entry name" value="Integrator_9su"/>
</dbReference>
<gene>
    <name evidence="7" type="ORF">LVIROSA_LOCUS36440</name>
</gene>
<dbReference type="GO" id="GO:0032039">
    <property type="term" value="C:integrator complex"/>
    <property type="evidence" value="ECO:0007669"/>
    <property type="project" value="InterPro"/>
</dbReference>
<dbReference type="SUPFAM" id="SSF56281">
    <property type="entry name" value="Metallo-hydrolase/oxidoreductase"/>
    <property type="match status" value="1"/>
</dbReference>
<evidence type="ECO:0000256" key="1">
    <source>
        <dbReference type="ARBA" id="ARBA00004123"/>
    </source>
</evidence>
<name>A0AAU9PLX1_9ASTR</name>
<dbReference type="SMART" id="SM01027">
    <property type="entry name" value="Beta-Casp"/>
    <property type="match status" value="1"/>
</dbReference>
<evidence type="ECO:0000313" key="8">
    <source>
        <dbReference type="Proteomes" id="UP001157418"/>
    </source>
</evidence>
<dbReference type="PANTHER" id="PTHR46094:SF1">
    <property type="entry name" value="INTEGRATOR COMPLEX SUBUNIT 9"/>
    <property type="match status" value="1"/>
</dbReference>
<organism evidence="7 8">
    <name type="scientific">Lactuca virosa</name>
    <dbReference type="NCBI Taxonomy" id="75947"/>
    <lineage>
        <taxon>Eukaryota</taxon>
        <taxon>Viridiplantae</taxon>
        <taxon>Streptophyta</taxon>
        <taxon>Embryophyta</taxon>
        <taxon>Tracheophyta</taxon>
        <taxon>Spermatophyta</taxon>
        <taxon>Magnoliopsida</taxon>
        <taxon>eudicotyledons</taxon>
        <taxon>Gunneridae</taxon>
        <taxon>Pentapetalae</taxon>
        <taxon>asterids</taxon>
        <taxon>campanulids</taxon>
        <taxon>Asterales</taxon>
        <taxon>Asteraceae</taxon>
        <taxon>Cichorioideae</taxon>
        <taxon>Cichorieae</taxon>
        <taxon>Lactucinae</taxon>
        <taxon>Lactuca</taxon>
    </lineage>
</organism>
<evidence type="ECO:0000313" key="7">
    <source>
        <dbReference type="EMBL" id="CAH1451059.1"/>
    </source>
</evidence>
<comment type="similarity">
    <text evidence="3">Belongs to the metallo-beta-lactamase superfamily. RNA-metabolizing metallo-beta-lactamase-like family. INTS9 subfamily.</text>
</comment>
<dbReference type="Gene3D" id="3.60.15.10">
    <property type="entry name" value="Ribonuclease Z/Hydroxyacylglutathione hydrolase-like"/>
    <property type="match status" value="1"/>
</dbReference>
<dbReference type="InterPro" id="IPR001279">
    <property type="entry name" value="Metallo-B-lactamas"/>
</dbReference>
<dbReference type="PANTHER" id="PTHR46094">
    <property type="entry name" value="INTEGRATOR COMPLEX SUBUNIT 9"/>
    <property type="match status" value="1"/>
</dbReference>
<evidence type="ECO:0000256" key="4">
    <source>
        <dbReference type="ARBA" id="ARBA00022490"/>
    </source>
</evidence>
<dbReference type="Pfam" id="PF10996">
    <property type="entry name" value="Beta-Casp"/>
    <property type="match status" value="1"/>
</dbReference>
<keyword evidence="4" id="KW-0963">Cytoplasm</keyword>
<protein>
    <recommendedName>
        <fullName evidence="6">Beta-Casp domain-containing protein</fullName>
    </recommendedName>
</protein>
<dbReference type="Proteomes" id="UP001157418">
    <property type="component" value="Unassembled WGS sequence"/>
</dbReference>
<dbReference type="Pfam" id="PF16661">
    <property type="entry name" value="Lactamase_B_6"/>
    <property type="match status" value="1"/>
</dbReference>
<evidence type="ECO:0000256" key="3">
    <source>
        <dbReference type="ARBA" id="ARBA00006861"/>
    </source>
</evidence>
<comment type="caution">
    <text evidence="7">The sequence shown here is derived from an EMBL/GenBank/DDBJ whole genome shotgun (WGS) entry which is preliminary data.</text>
</comment>
<dbReference type="InterPro" id="IPR036866">
    <property type="entry name" value="RibonucZ/Hydroxyglut_hydro"/>
</dbReference>
<feature type="domain" description="Beta-Casp" evidence="6">
    <location>
        <begin position="329"/>
        <end position="450"/>
    </location>
</feature>
<evidence type="ECO:0000256" key="2">
    <source>
        <dbReference type="ARBA" id="ARBA00004496"/>
    </source>
</evidence>
<dbReference type="EMBL" id="CAKMRJ010005643">
    <property type="protein sequence ID" value="CAH1451059.1"/>
    <property type="molecule type" value="Genomic_DNA"/>
</dbReference>
<dbReference type="InterPro" id="IPR022712">
    <property type="entry name" value="Beta_Casp"/>
</dbReference>
<keyword evidence="8" id="KW-1185">Reference proteome</keyword>
<sequence>MKLTCLSQSRGYNLPPCHMVNLSGFHILFDCPLDLSAITIFSPVSTSLYEQTFTTPSSKKLLDSNNLIPIEPYYKTIEGVHLWNVSLIDVVLISSPMGMLGLPFLTRSKGFSAKIYATEAATRVSEFMMKDLVAMHMEFKQLYGPQETNFLQLFNWEELEALPSSLKEIVLGKDGTYLGSWMPLYSAADVKDCMQKVETLKYAEEACYNGTLIMKAFSSGLEIGACNWNIKSPKRNISYISNSIFSSGVAMDFDFHALIGSDALIYSDFASTLGSDNANTLEFNADDFLLNSDERSEEMEKMNFICSCSMDSVKDGGSVLIPIGRLGIVLQLLELFALHIDSSDMKVPIFIISSVAEELLAYTNILPEWLCKHRQDKMYSGKAVFGHEELIKEKKIHIFPTLDSHELLMMWQEPCIVVCPHWSLRLGPVVHLLHRWHGDPNSLLVLEEGIDTDLALSPFKPIAMKVLECSFYSGIKLEKVPQLLKMLHPKQILLPDYTKQFFEPLSKSLPCLFYTEFETLRLPNSKNLSELNIATNLASQLTFSKLKNEELSMSRLKGELYLEHGKQYLVGGKEVKVLETEIGPLVHWGKVDLESLVVELEKIGVKGSFECGSNVVNVVEPKRGFVEVKETSVVISSGDESLGLLISDVVHSLLNGI</sequence>
<dbReference type="GO" id="GO:0034472">
    <property type="term" value="P:snRNA 3'-end processing"/>
    <property type="evidence" value="ECO:0007669"/>
    <property type="project" value="TreeGrafter"/>
</dbReference>
<dbReference type="Gene3D" id="3.40.50.10890">
    <property type="match status" value="1"/>
</dbReference>